<dbReference type="InterPro" id="IPR035903">
    <property type="entry name" value="HesB-like_dom_sf"/>
</dbReference>
<reference evidence="2 5" key="1">
    <citation type="submission" date="2015-08" db="EMBL/GenBank/DDBJ databases">
        <title>Complete genome sequence of Lactobacillus helveticus CAUH18, a probiotic strain originated from koumiss.</title>
        <authorList>
            <person name="Yang Y."/>
            <person name="Hao Y."/>
        </authorList>
    </citation>
    <scope>NUCLEOTIDE SEQUENCE [LARGE SCALE GENOMIC DNA]</scope>
    <source>
        <strain evidence="2 5">CAUH18</strain>
    </source>
</reference>
<organism evidence="3 6">
    <name type="scientific">Lactobacillus helveticus</name>
    <name type="common">Lactobacillus suntoryeus</name>
    <dbReference type="NCBI Taxonomy" id="1587"/>
    <lineage>
        <taxon>Bacteria</taxon>
        <taxon>Bacillati</taxon>
        <taxon>Bacillota</taxon>
        <taxon>Bacilli</taxon>
        <taxon>Lactobacillales</taxon>
        <taxon>Lactobacillaceae</taxon>
        <taxon>Lactobacillus</taxon>
    </lineage>
</organism>
<reference evidence="4" key="3">
    <citation type="submission" date="2019-09" db="EMBL/GenBank/DDBJ databases">
        <title>Comparative genomic analysis of Lactobacillus helveticus.</title>
        <authorList>
            <person name="Zhang H."/>
            <person name="Chen Y."/>
            <person name="Zhong Z."/>
        </authorList>
    </citation>
    <scope>NUCLEOTIDE SEQUENCE</scope>
    <source>
        <strain evidence="4">IMAU50013</strain>
    </source>
</reference>
<protein>
    <recommendedName>
        <fullName evidence="1">Core domain-containing protein</fullName>
    </recommendedName>
</protein>
<dbReference type="Proteomes" id="UP000063930">
    <property type="component" value="Chromosome"/>
</dbReference>
<dbReference type="GeneID" id="72687106"/>
<sequence length="131" mass="14523">MAKIKFTQRALDYLKRRGLAGHPLLLICDDGGGKYSIKGGACSMGMMYSIIKLDHPDKDYPVVLHNNEGVEIYTSDYDLAELQDNLHLDYVNCGLELKNDSQLLDGSVMIGDGPALLKANYHVVMTESRNC</sequence>
<name>A0A3Q8SRP4_LACHE</name>
<dbReference type="Proteomes" id="UP000601587">
    <property type="component" value="Unassembled WGS sequence"/>
</dbReference>
<dbReference type="Pfam" id="PF01521">
    <property type="entry name" value="Fe-S_biosyn"/>
    <property type="match status" value="1"/>
</dbReference>
<dbReference type="InterPro" id="IPR000361">
    <property type="entry name" value="ATAP_core_dom"/>
</dbReference>
<dbReference type="Proteomes" id="UP000267945">
    <property type="component" value="Chromosome"/>
</dbReference>
<dbReference type="EMBL" id="CP019581">
    <property type="protein sequence ID" value="AZK92388.1"/>
    <property type="molecule type" value="Genomic_DNA"/>
</dbReference>
<proteinExistence type="predicted"/>
<evidence type="ECO:0000313" key="4">
    <source>
        <dbReference type="EMBL" id="NRN90793.1"/>
    </source>
</evidence>
<accession>A0A3Q8SRP4</accession>
<reference evidence="3 6" key="2">
    <citation type="submission" date="2017-02" db="EMBL/GenBank/DDBJ databases">
        <title>Complete genome sequence of Lactobacillus helveticus.</title>
        <authorList>
            <person name="Kim J.F."/>
            <person name="Chung Y."/>
            <person name="Kwak M."/>
        </authorList>
    </citation>
    <scope>NUCLEOTIDE SEQUENCE [LARGE SCALE GENOMIC DNA]</scope>
    <source>
        <strain evidence="3 6">LH5</strain>
    </source>
</reference>
<dbReference type="SUPFAM" id="SSF89360">
    <property type="entry name" value="HesB-like domain"/>
    <property type="match status" value="1"/>
</dbReference>
<evidence type="ECO:0000259" key="1">
    <source>
        <dbReference type="Pfam" id="PF01521"/>
    </source>
</evidence>
<evidence type="ECO:0000313" key="5">
    <source>
        <dbReference type="Proteomes" id="UP000063930"/>
    </source>
</evidence>
<gene>
    <name evidence="2" type="ORF">ALV80_06705</name>
    <name evidence="4" type="ORF">IMAU50013_00318</name>
    <name evidence="3" type="ORF">LH5_02202</name>
</gene>
<evidence type="ECO:0000313" key="2">
    <source>
        <dbReference type="EMBL" id="ALI52768.1"/>
    </source>
</evidence>
<feature type="domain" description="Core" evidence="1">
    <location>
        <begin position="3"/>
        <end position="112"/>
    </location>
</feature>
<dbReference type="AlphaFoldDB" id="A0A3Q8SRP4"/>
<dbReference type="EMBL" id="CP012381">
    <property type="protein sequence ID" value="ALI52768.1"/>
    <property type="molecule type" value="Genomic_DNA"/>
</dbReference>
<evidence type="ECO:0000313" key="6">
    <source>
        <dbReference type="Proteomes" id="UP000267945"/>
    </source>
</evidence>
<dbReference type="RefSeq" id="WP_013854263.1">
    <property type="nucleotide sequence ID" value="NZ_CP012381.1"/>
</dbReference>
<dbReference type="Gene3D" id="2.60.300.12">
    <property type="entry name" value="HesB-like domain"/>
    <property type="match status" value="1"/>
</dbReference>
<dbReference type="EMBL" id="WCGB01000004">
    <property type="protein sequence ID" value="NRN90793.1"/>
    <property type="molecule type" value="Genomic_DNA"/>
</dbReference>
<evidence type="ECO:0000313" key="3">
    <source>
        <dbReference type="EMBL" id="AZK92388.1"/>
    </source>
</evidence>